<dbReference type="InterPro" id="IPR006671">
    <property type="entry name" value="Cyclin_N"/>
</dbReference>
<dbReference type="Gene3D" id="1.10.472.10">
    <property type="entry name" value="Cyclin-like"/>
    <property type="match status" value="2"/>
</dbReference>
<feature type="region of interest" description="Disordered" evidence="5">
    <location>
        <begin position="179"/>
        <end position="208"/>
    </location>
</feature>
<dbReference type="Pfam" id="PF02984">
    <property type="entry name" value="Cyclin_C"/>
    <property type="match status" value="1"/>
</dbReference>
<dbReference type="SMART" id="SM01332">
    <property type="entry name" value="Cyclin_C"/>
    <property type="match status" value="1"/>
</dbReference>
<evidence type="ECO:0000256" key="1">
    <source>
        <dbReference type="ARBA" id="ARBA00022618"/>
    </source>
</evidence>
<evidence type="ECO:0000313" key="8">
    <source>
        <dbReference type="EMBL" id="KAJ3640064.1"/>
    </source>
</evidence>
<dbReference type="InterPro" id="IPR039361">
    <property type="entry name" value="Cyclin"/>
</dbReference>
<keyword evidence="2 4" id="KW-0195">Cyclin</keyword>
<evidence type="ECO:0000256" key="2">
    <source>
        <dbReference type="ARBA" id="ARBA00023127"/>
    </source>
</evidence>
<dbReference type="InterPro" id="IPR036915">
    <property type="entry name" value="Cyclin-like_sf"/>
</dbReference>
<feature type="region of interest" description="Disordered" evidence="5">
    <location>
        <begin position="518"/>
        <end position="544"/>
    </location>
</feature>
<evidence type="ECO:0000313" key="9">
    <source>
        <dbReference type="Proteomes" id="UP001168821"/>
    </source>
</evidence>
<keyword evidence="9" id="KW-1185">Reference proteome</keyword>
<dbReference type="CDD" id="cd20520">
    <property type="entry name" value="CYCLIN_CCNE_rpt2"/>
    <property type="match status" value="1"/>
</dbReference>
<dbReference type="InterPro" id="IPR048258">
    <property type="entry name" value="Cyclins_cyclin-box"/>
</dbReference>
<evidence type="ECO:0000256" key="4">
    <source>
        <dbReference type="RuleBase" id="RU000383"/>
    </source>
</evidence>
<comment type="caution">
    <text evidence="8">The sequence shown here is derived from an EMBL/GenBank/DDBJ whole genome shotgun (WGS) entry which is preliminary data.</text>
</comment>
<feature type="domain" description="Cyclin-like" evidence="6">
    <location>
        <begin position="309"/>
        <end position="394"/>
    </location>
</feature>
<proteinExistence type="inferred from homology"/>
<dbReference type="GO" id="GO:0051301">
    <property type="term" value="P:cell division"/>
    <property type="evidence" value="ECO:0007669"/>
    <property type="project" value="UniProtKB-KW"/>
</dbReference>
<dbReference type="GO" id="GO:0000278">
    <property type="term" value="P:mitotic cell cycle"/>
    <property type="evidence" value="ECO:0007669"/>
    <property type="project" value="UniProtKB-ARBA"/>
</dbReference>
<dbReference type="AlphaFoldDB" id="A0AA38HS79"/>
<feature type="compositionally biased region" description="Acidic residues" evidence="5">
    <location>
        <begin position="591"/>
        <end position="605"/>
    </location>
</feature>
<accession>A0AA38HS79</accession>
<dbReference type="EMBL" id="JALNTZ010000010">
    <property type="protein sequence ID" value="KAJ3640064.1"/>
    <property type="molecule type" value="Genomic_DNA"/>
</dbReference>
<dbReference type="PANTHER" id="PTHR10177">
    <property type="entry name" value="CYCLINS"/>
    <property type="match status" value="1"/>
</dbReference>
<evidence type="ECO:0000256" key="5">
    <source>
        <dbReference type="SAM" id="MobiDB-lite"/>
    </source>
</evidence>
<dbReference type="FunFam" id="1.10.472.10:FF:000154">
    <property type="entry name" value="Cyclin-B1-4"/>
    <property type="match status" value="1"/>
</dbReference>
<feature type="compositionally biased region" description="Basic and acidic residues" evidence="5">
    <location>
        <begin position="179"/>
        <end position="201"/>
    </location>
</feature>
<dbReference type="SUPFAM" id="SSF47954">
    <property type="entry name" value="Cyclin-like"/>
    <property type="match status" value="2"/>
</dbReference>
<dbReference type="InterPro" id="IPR004367">
    <property type="entry name" value="Cyclin_C-dom"/>
</dbReference>
<comment type="similarity">
    <text evidence="4">Belongs to the cyclin family.</text>
</comment>
<evidence type="ECO:0000259" key="7">
    <source>
        <dbReference type="SMART" id="SM01332"/>
    </source>
</evidence>
<feature type="region of interest" description="Disordered" evidence="5">
    <location>
        <begin position="220"/>
        <end position="241"/>
    </location>
</feature>
<feature type="domain" description="Cyclin C-terminal" evidence="7">
    <location>
        <begin position="403"/>
        <end position="520"/>
    </location>
</feature>
<evidence type="ECO:0000256" key="3">
    <source>
        <dbReference type="ARBA" id="ARBA00023306"/>
    </source>
</evidence>
<dbReference type="SMART" id="SM00385">
    <property type="entry name" value="CYCLIN"/>
    <property type="match status" value="1"/>
</dbReference>
<dbReference type="Proteomes" id="UP001168821">
    <property type="component" value="Unassembled WGS sequence"/>
</dbReference>
<evidence type="ECO:0000259" key="6">
    <source>
        <dbReference type="SMART" id="SM00385"/>
    </source>
</evidence>
<feature type="compositionally biased region" description="Low complexity" evidence="5">
    <location>
        <begin position="531"/>
        <end position="541"/>
    </location>
</feature>
<keyword evidence="3" id="KW-0131">Cell cycle</keyword>
<feature type="region of interest" description="Disordered" evidence="5">
    <location>
        <begin position="570"/>
        <end position="609"/>
    </location>
</feature>
<dbReference type="InterPro" id="IPR013763">
    <property type="entry name" value="Cyclin-like_dom"/>
</dbReference>
<keyword evidence="1" id="KW-0132">Cell division</keyword>
<dbReference type="PROSITE" id="PS00292">
    <property type="entry name" value="CYCLINS"/>
    <property type="match status" value="1"/>
</dbReference>
<protein>
    <recommendedName>
        <fullName evidence="10">G1/S-specific cyclin-E</fullName>
    </recommendedName>
</protein>
<feature type="region of interest" description="Disordered" evidence="5">
    <location>
        <begin position="1"/>
        <end position="73"/>
    </location>
</feature>
<name>A0AA38HS79_9CUCU</name>
<organism evidence="8 9">
    <name type="scientific">Zophobas morio</name>
    <dbReference type="NCBI Taxonomy" id="2755281"/>
    <lineage>
        <taxon>Eukaryota</taxon>
        <taxon>Metazoa</taxon>
        <taxon>Ecdysozoa</taxon>
        <taxon>Arthropoda</taxon>
        <taxon>Hexapoda</taxon>
        <taxon>Insecta</taxon>
        <taxon>Pterygota</taxon>
        <taxon>Neoptera</taxon>
        <taxon>Endopterygota</taxon>
        <taxon>Coleoptera</taxon>
        <taxon>Polyphaga</taxon>
        <taxon>Cucujiformia</taxon>
        <taxon>Tenebrionidae</taxon>
        <taxon>Zophobas</taxon>
    </lineage>
</organism>
<evidence type="ECO:0008006" key="10">
    <source>
        <dbReference type="Google" id="ProtNLM"/>
    </source>
</evidence>
<gene>
    <name evidence="8" type="ORF">Zmor_003384</name>
</gene>
<feature type="compositionally biased region" description="Polar residues" evidence="5">
    <location>
        <begin position="570"/>
        <end position="582"/>
    </location>
</feature>
<dbReference type="Pfam" id="PF00134">
    <property type="entry name" value="Cyclin_N"/>
    <property type="match status" value="1"/>
</dbReference>
<reference evidence="8" key="1">
    <citation type="journal article" date="2023" name="G3 (Bethesda)">
        <title>Whole genome assemblies of Zophobas morio and Tenebrio molitor.</title>
        <authorList>
            <person name="Kaur S."/>
            <person name="Stinson S.A."/>
            <person name="diCenzo G.C."/>
        </authorList>
    </citation>
    <scope>NUCLEOTIDE SEQUENCE</scope>
    <source>
        <strain evidence="8">QUZm001</strain>
    </source>
</reference>
<sequence>MVNKALIEQAEDKSANMEESGESEGRNNSCAEQSGDENHSQQLNPPEPQNEDGEEVPSNNNENETEGVQEAISVQSNPFPELESVESGCKPLADTLSIGSSKSGQDILEETHCIETLPSSDSNKENIDSNVLHASYIEFEPPVTYSDYDNTDDIPLLQLLKIHGKHLVSGFEFGEATKRRAQENMKTARDKKKGESRRSEELTLTDILQEEPTEMSKACCSKTLSETEHKTPHSRKRQRLAESRVNVATSEDFSKATRRVPECLLKYPECKEVWMYMIFKEEAAHKLRNPRLFNDFKSVTPRMRAILLDWLMEVAAVYHLRRVTYYLSVDYFDRFLSIRPDIPKSLLQLVGITCLYIAAKVEEIYPPNLSEFSYVCDGACKAKEMVSCELLILNSLGWEVVLTTPTDWLNLYMQLHFKTNDIVRFGLSLDFNRDFIFPQYSAFQFTRASQLMDLLSLDPGFLKFSYSVIAAAAMFYMYGENIALNVSGLSWEQLKPCVNYMEVFNKIIEDAPDPRLLSCLGGPHPEEANRSSGSSRLAQSSPQNENYSFQTHVASMEYFEKATIYRLSCHTRSSEGSSQPTTPEVARSDNEAEDNGVNEGQEDDISPSLELNSLEELTRGEEIPELSGDENLMSLDEIFELILSQDDTKSTNEDC</sequence>